<accession>A0A9D2KM78</accession>
<dbReference type="PANTHER" id="PTHR11632">
    <property type="entry name" value="SUCCINATE DEHYDROGENASE 2 FLAVOPROTEIN SUBUNIT"/>
    <property type="match status" value="1"/>
</dbReference>
<dbReference type="InterPro" id="IPR036188">
    <property type="entry name" value="FAD/NAD-bd_sf"/>
</dbReference>
<dbReference type="GO" id="GO:0000104">
    <property type="term" value="F:succinate dehydrogenase activity"/>
    <property type="evidence" value="ECO:0007669"/>
    <property type="project" value="TreeGrafter"/>
</dbReference>
<evidence type="ECO:0000256" key="2">
    <source>
        <dbReference type="ARBA" id="ARBA00023002"/>
    </source>
</evidence>
<name>A0A9D2KM78_9BACT</name>
<dbReference type="InterPro" id="IPR037099">
    <property type="entry name" value="Fum_R/Succ_DH_flav-like_C_sf"/>
</dbReference>
<evidence type="ECO:0000313" key="5">
    <source>
        <dbReference type="EMBL" id="HJA08597.1"/>
    </source>
</evidence>
<sequence length="619" mass="69356">MSVKKIEADVIVLGGGSAGTFAAIKAKETNPNCRVVVVDKGPIETSGAIGRGMDALNIVSVPGYGTPEDVVEALTKVTEGIIDQECAYVLGRDSLAVIKDLEKYTDRKPGDLFPLDKNGNYKCSYLHPTNKALYLAMDGEDIKRGLAREVRRLGCTVLDRTPACRLLTDDNGKIAGVFAFNMRSGDYYQIEAPAVIITAGCVGKFGMPRDGYLSGIYEFPGNTGDGFAMAYHAGAEMVNMECFQTNLLMKDFNGPACGYVVIPRGGYGVNAYGQKYWSHGYWSGDMFLAVWREFMEGRGPVYLKLDHLPEETLKGLEKILWGTERTVRGQFHKQRNEDYHCWDSVEQGMEEITLCSGHSDSGILVNKDTETTVPGLFAAGDCAAVPQQYLTGAFVFGSIAGRMAAEYAAKAGKIGSTKDPEQTWQEVSAPLRLEKGLPVEQVETKIRTKISHYLTPPKSDPLMNKMLWWVDRIRREDLPQVKVCDYHDLIRATEVTSITDCAEMAARASLFRDESRWGLSHYRLACPERKAEWDRQYVIVKKNMTSGEMECEKREVPAYKWDYPTRLEYEYPKINLNIGKGFVHPDNDFTDPWIVEKFEREGMDIPQRIFPKMSHKREA</sequence>
<dbReference type="InterPro" id="IPR030664">
    <property type="entry name" value="SdhA/FrdA/AprA"/>
</dbReference>
<dbReference type="AlphaFoldDB" id="A0A9D2KM78"/>
<dbReference type="Proteomes" id="UP000824225">
    <property type="component" value="Unassembled WGS sequence"/>
</dbReference>
<gene>
    <name evidence="5" type="ORF">H9962_05345</name>
</gene>
<protein>
    <submittedName>
        <fullName evidence="5">Fumarate reductase/succinate dehydrogenase flavoprotein subunit</fullName>
    </submittedName>
</protein>
<dbReference type="PRINTS" id="PR00368">
    <property type="entry name" value="FADPNR"/>
</dbReference>
<proteinExistence type="predicted"/>
<dbReference type="NCBIfam" id="NF006131">
    <property type="entry name" value="PRK08275.1"/>
    <property type="match status" value="1"/>
</dbReference>
<keyword evidence="2" id="KW-0560">Oxidoreductase</keyword>
<dbReference type="GO" id="GO:0009055">
    <property type="term" value="F:electron transfer activity"/>
    <property type="evidence" value="ECO:0007669"/>
    <property type="project" value="TreeGrafter"/>
</dbReference>
<dbReference type="GO" id="GO:0009061">
    <property type="term" value="P:anaerobic respiration"/>
    <property type="evidence" value="ECO:0007669"/>
    <property type="project" value="TreeGrafter"/>
</dbReference>
<dbReference type="InterPro" id="IPR015939">
    <property type="entry name" value="Fum_Rdtase/Succ_DH_flav-like_C"/>
</dbReference>
<dbReference type="InterPro" id="IPR003953">
    <property type="entry name" value="FAD-dep_OxRdtase_2_FAD-bd"/>
</dbReference>
<dbReference type="Pfam" id="PF00890">
    <property type="entry name" value="FAD_binding_2"/>
    <property type="match status" value="1"/>
</dbReference>
<dbReference type="SUPFAM" id="SSF46977">
    <property type="entry name" value="Succinate dehydrogenase/fumarate reductase flavoprotein C-terminal domain"/>
    <property type="match status" value="1"/>
</dbReference>
<dbReference type="Pfam" id="PF02910">
    <property type="entry name" value="Succ_DH_flav_C"/>
    <property type="match status" value="1"/>
</dbReference>
<evidence type="ECO:0000259" key="3">
    <source>
        <dbReference type="Pfam" id="PF00890"/>
    </source>
</evidence>
<reference evidence="5" key="1">
    <citation type="journal article" date="2021" name="PeerJ">
        <title>Extensive microbial diversity within the chicken gut microbiome revealed by metagenomics and culture.</title>
        <authorList>
            <person name="Gilroy R."/>
            <person name="Ravi A."/>
            <person name="Getino M."/>
            <person name="Pursley I."/>
            <person name="Horton D.L."/>
            <person name="Alikhan N.F."/>
            <person name="Baker D."/>
            <person name="Gharbi K."/>
            <person name="Hall N."/>
            <person name="Watson M."/>
            <person name="Adriaenssens E.M."/>
            <person name="Foster-Nyarko E."/>
            <person name="Jarju S."/>
            <person name="Secka A."/>
            <person name="Antonio M."/>
            <person name="Oren A."/>
            <person name="Chaudhuri R.R."/>
            <person name="La Ragione R."/>
            <person name="Hildebrand F."/>
            <person name="Pallen M.J."/>
        </authorList>
    </citation>
    <scope>NUCLEOTIDE SEQUENCE</scope>
    <source>
        <strain evidence="5">CHK186-16707</strain>
    </source>
</reference>
<dbReference type="Gene3D" id="3.50.50.60">
    <property type="entry name" value="FAD/NAD(P)-binding domain"/>
    <property type="match status" value="2"/>
</dbReference>
<dbReference type="PANTHER" id="PTHR11632:SF73">
    <property type="entry name" value="BLR3196 PROTEIN"/>
    <property type="match status" value="1"/>
</dbReference>
<evidence type="ECO:0000313" key="6">
    <source>
        <dbReference type="Proteomes" id="UP000824225"/>
    </source>
</evidence>
<dbReference type="PIRSF" id="PIRSF000171">
    <property type="entry name" value="SDHA_APRA_LASPO"/>
    <property type="match status" value="1"/>
</dbReference>
<organism evidence="5 6">
    <name type="scientific">Candidatus Mailhella merdigallinarum</name>
    <dbReference type="NCBI Taxonomy" id="2838658"/>
    <lineage>
        <taxon>Bacteria</taxon>
        <taxon>Pseudomonadati</taxon>
        <taxon>Thermodesulfobacteriota</taxon>
        <taxon>Desulfovibrionia</taxon>
        <taxon>Desulfovibrionales</taxon>
        <taxon>Desulfovibrionaceae</taxon>
        <taxon>Mailhella</taxon>
    </lineage>
</organism>
<feature type="domain" description="FAD-dependent oxidoreductase 2 FAD-binding" evidence="3">
    <location>
        <begin position="9"/>
        <end position="385"/>
    </location>
</feature>
<keyword evidence="1" id="KW-0285">Flavoprotein</keyword>
<feature type="domain" description="Fumarate reductase/succinate dehydrogenase flavoprotein-like C-terminal" evidence="4">
    <location>
        <begin position="487"/>
        <end position="561"/>
    </location>
</feature>
<dbReference type="GO" id="GO:0005886">
    <property type="term" value="C:plasma membrane"/>
    <property type="evidence" value="ECO:0007669"/>
    <property type="project" value="TreeGrafter"/>
</dbReference>
<comment type="caution">
    <text evidence="5">The sequence shown here is derived from an EMBL/GenBank/DDBJ whole genome shotgun (WGS) entry which is preliminary data.</text>
</comment>
<dbReference type="GO" id="GO:0050660">
    <property type="term" value="F:flavin adenine dinucleotide binding"/>
    <property type="evidence" value="ECO:0007669"/>
    <property type="project" value="TreeGrafter"/>
</dbReference>
<dbReference type="PRINTS" id="PR00411">
    <property type="entry name" value="PNDRDTASEI"/>
</dbReference>
<reference evidence="5" key="2">
    <citation type="submission" date="2021-04" db="EMBL/GenBank/DDBJ databases">
        <authorList>
            <person name="Gilroy R."/>
        </authorList>
    </citation>
    <scope>NUCLEOTIDE SEQUENCE</scope>
    <source>
        <strain evidence="5">CHK186-16707</strain>
    </source>
</reference>
<dbReference type="SUPFAM" id="SSF51905">
    <property type="entry name" value="FAD/NAD(P)-binding domain"/>
    <property type="match status" value="1"/>
</dbReference>
<dbReference type="EMBL" id="DXAN01000017">
    <property type="protein sequence ID" value="HJA08597.1"/>
    <property type="molecule type" value="Genomic_DNA"/>
</dbReference>
<evidence type="ECO:0000256" key="1">
    <source>
        <dbReference type="ARBA" id="ARBA00022630"/>
    </source>
</evidence>
<evidence type="ECO:0000259" key="4">
    <source>
        <dbReference type="Pfam" id="PF02910"/>
    </source>
</evidence>